<dbReference type="InterPro" id="IPR012347">
    <property type="entry name" value="Ferritin-like"/>
</dbReference>
<dbReference type="InterPro" id="IPR029447">
    <property type="entry name" value="DUF4439"/>
</dbReference>
<feature type="region of interest" description="Disordered" evidence="1">
    <location>
        <begin position="179"/>
        <end position="204"/>
    </location>
</feature>
<sequence length="430" mass="45130">MRRQDPDCSIPQGGVGRLAVEVAHRSLTSSCLWIPVPPGTNRPVGNVPRIVVVRRLRLLPGPRCENPPVLLPIGSRSAAPSFTRRRLLSTGTAGVLALIALPGCGAIRFGGPATYTPPPPGIDDLYRVDLLELLDRALAGAQILRDAADAAQTPDPSLSVVLEDLIISLPIQRTALLTGAQAEREQDGSSDPTGSAAASSDDAPQDGAGMIAVLVELRELAVDAARQVSGSLARPIAALAAHTAWSAKGLQRATDAGEVPALRVPEDLVASREVPDTDPPSVGAEVDYHSTLQDAQQQEWYAGYVHEVLAARTTDDERTQHLALSDRHRERAEQLGTIAEEDGGPVVLRQAVYALPGGELDDELAAQLPTLVAQGLLVDHIALVGAAPFGRRPLPLIAALEAAETLVGRVETMDPLPSLAAEDLPTSDGG</sequence>
<feature type="compositionally biased region" description="Low complexity" evidence="1">
    <location>
        <begin position="189"/>
        <end position="204"/>
    </location>
</feature>
<dbReference type="EMBL" id="NRGR01000020">
    <property type="protein sequence ID" value="PCC38676.1"/>
    <property type="molecule type" value="Genomic_DNA"/>
</dbReference>
<dbReference type="SUPFAM" id="SSF47240">
    <property type="entry name" value="Ferritin-like"/>
    <property type="match status" value="1"/>
</dbReference>
<dbReference type="InterPro" id="IPR009078">
    <property type="entry name" value="Ferritin-like_SF"/>
</dbReference>
<protein>
    <recommendedName>
        <fullName evidence="2">DUF4439 domain-containing protein</fullName>
    </recommendedName>
</protein>
<reference evidence="3 4" key="1">
    <citation type="journal article" date="2017" name="Elife">
        <title>Extensive horizontal gene transfer in cheese-associated bacteria.</title>
        <authorList>
            <person name="Bonham K.S."/>
            <person name="Wolfe B.E."/>
            <person name="Dutton R.J."/>
        </authorList>
    </citation>
    <scope>NUCLEOTIDE SEQUENCE [LARGE SCALE GENOMIC DNA]</scope>
    <source>
        <strain evidence="3 4">341_9</strain>
    </source>
</reference>
<accession>A0A2A3YH42</accession>
<dbReference type="Gene3D" id="1.20.1260.10">
    <property type="match status" value="1"/>
</dbReference>
<evidence type="ECO:0000256" key="1">
    <source>
        <dbReference type="SAM" id="MobiDB-lite"/>
    </source>
</evidence>
<evidence type="ECO:0000313" key="3">
    <source>
        <dbReference type="EMBL" id="PCC38676.1"/>
    </source>
</evidence>
<evidence type="ECO:0000313" key="4">
    <source>
        <dbReference type="Proteomes" id="UP000218598"/>
    </source>
</evidence>
<dbReference type="Proteomes" id="UP000218598">
    <property type="component" value="Unassembled WGS sequence"/>
</dbReference>
<gene>
    <name evidence="3" type="ORF">CIK66_12090</name>
</gene>
<dbReference type="Pfam" id="PF14530">
    <property type="entry name" value="DUF4439"/>
    <property type="match status" value="1"/>
</dbReference>
<feature type="domain" description="DUF4439" evidence="2">
    <location>
        <begin position="292"/>
        <end position="418"/>
    </location>
</feature>
<dbReference type="OrthoDB" id="4792942at2"/>
<name>A0A2A3YH42_9MICO</name>
<keyword evidence="4" id="KW-1185">Reference proteome</keyword>
<dbReference type="AlphaFoldDB" id="A0A2A3YH42"/>
<proteinExistence type="predicted"/>
<comment type="caution">
    <text evidence="3">The sequence shown here is derived from an EMBL/GenBank/DDBJ whole genome shotgun (WGS) entry which is preliminary data.</text>
</comment>
<evidence type="ECO:0000259" key="2">
    <source>
        <dbReference type="Pfam" id="PF14530"/>
    </source>
</evidence>
<organism evidence="3 4">
    <name type="scientific">Brachybacterium alimentarium</name>
    <dbReference type="NCBI Taxonomy" id="47845"/>
    <lineage>
        <taxon>Bacteria</taxon>
        <taxon>Bacillati</taxon>
        <taxon>Actinomycetota</taxon>
        <taxon>Actinomycetes</taxon>
        <taxon>Micrococcales</taxon>
        <taxon>Dermabacteraceae</taxon>
        <taxon>Brachybacterium</taxon>
    </lineage>
</organism>